<dbReference type="Pfam" id="PF01762">
    <property type="entry name" value="Galactosyl_T"/>
    <property type="match status" value="1"/>
</dbReference>
<feature type="transmembrane region" description="Helical" evidence="16">
    <location>
        <begin position="21"/>
        <end position="41"/>
    </location>
</feature>
<dbReference type="GO" id="GO:1990714">
    <property type="term" value="F:hydroxyproline O-galactosyltransferase activity"/>
    <property type="evidence" value="ECO:0007669"/>
    <property type="project" value="TreeGrafter"/>
</dbReference>
<protein>
    <recommendedName>
        <fullName evidence="17">Galectin domain-containing protein</fullName>
    </recommendedName>
</protein>
<dbReference type="Gene3D" id="2.60.120.200">
    <property type="match status" value="2"/>
</dbReference>
<dbReference type="FunFam" id="3.90.550.50:FF:000005">
    <property type="entry name" value="Hydroxyproline O-galactosyltransferase"/>
    <property type="match status" value="1"/>
</dbReference>
<dbReference type="GO" id="GO:0000139">
    <property type="term" value="C:Golgi membrane"/>
    <property type="evidence" value="ECO:0007669"/>
    <property type="project" value="UniProtKB-SubCell"/>
</dbReference>
<comment type="function">
    <text evidence="14">Possesses hydroxyproline O-galactosyltransferase activity. Transfers galactose from UDP-galactose to hydroxyproline residues in the arabinogalactan proteins (AGPs). Is specific for AGPs containing non-contiguous peptidyl hydroxyproline residues. Utilizes UDP-galactose solely as sugar donor. The addition of galactose onto the peptidyl hydroxyproline residues in AGP core proteins represents the first committed step in arabinogalactan polysaccharide addition. AGP glycans play essential roles in both vegetative and reproductive plant growth.</text>
</comment>
<evidence type="ECO:0000256" key="1">
    <source>
        <dbReference type="ARBA" id="ARBA00001936"/>
    </source>
</evidence>
<dbReference type="FunFam" id="2.60.120.200:FF:000147">
    <property type="entry name" value="Hydroxyproline O-galactosyltransferase GALT2"/>
    <property type="match status" value="1"/>
</dbReference>
<evidence type="ECO:0000256" key="7">
    <source>
        <dbReference type="ARBA" id="ARBA00022692"/>
    </source>
</evidence>
<keyword evidence="19" id="KW-1185">Reference proteome</keyword>
<evidence type="ECO:0000313" key="19">
    <source>
        <dbReference type="Proteomes" id="UP001229421"/>
    </source>
</evidence>
<dbReference type="PROSITE" id="PS51304">
    <property type="entry name" value="GALECTIN"/>
    <property type="match status" value="1"/>
</dbReference>
<sequence>MRMKRSRSEVFGLRRVKLPHVLFGLAALYLIVVCFKFSAYFETSSGSDSEAVSEYQLEVSKPLIRSAYHGDISEVLENDNRFQRVSHVEKKLEEERGDRSREALENERRFETVSEEEKDDGLPPIDLRYGRLTGNILRQRRRTRDMSGLEKMADEAWSLGLKAWEEVNKYNENDTKLSSIIEGKQEQCPLWVSISGEELTKGDRILFLPCGLAAGSSITVVGTPRYAHNEYVPQLARTKGGDPLVLVSQFNVELQGLKSVVAEDPPKILHLNPRLRGDWSHQPVIEHNTCYRMQWGAAQRCDGLPSKGDDDMLVDGFPRCEKWMRNDAVDSKESRTSSKESRTSSWFKRFIGRAQKPEVTWPFPFVEGKLFVLTIRAGVDGYHINVGGRHVTSFPYRTGYTLEDATGLAVKGDVDVHSVFATSLPTSHPSFSPQRVIEMSEKWKAKPLPRHHIRVFIGILSATNHFAERMAIRKTWMQSSAIKTSDVVVRFFVALSPRKEQNAVLKKEAAYFGDIVVLTFMDHYELVVLKTIAICEYAVRNVSASYVMKCDDDTFTRVDTILKELDNVPHQQSLYMGNLNLFHRPLRHGKWAVSFEEWPEAVYPPYANGPGYIVSIDIAKFIVSQHTKRKLRIFKMEDVSMGMWVEQFNSTNTVQYSHHGKFCQYGCMDNYYTAHYQSPRQMVCLWDNLARGRPRCCNF</sequence>
<name>A0AAD8KFI3_TARER</name>
<evidence type="ECO:0000256" key="5">
    <source>
        <dbReference type="ARBA" id="ARBA00022676"/>
    </source>
</evidence>
<keyword evidence="13" id="KW-0464">Manganese</keyword>
<comment type="subcellular location">
    <subcellularLocation>
        <location evidence="2">Golgi apparatus membrane</location>
        <topology evidence="2">Single-pass type II membrane protein</topology>
    </subcellularLocation>
</comment>
<feature type="domain" description="Galectin" evidence="17">
    <location>
        <begin position="204"/>
        <end position="422"/>
    </location>
</feature>
<dbReference type="CDD" id="cd00070">
    <property type="entry name" value="GLECT"/>
    <property type="match status" value="1"/>
</dbReference>
<evidence type="ECO:0000256" key="2">
    <source>
        <dbReference type="ARBA" id="ARBA00004323"/>
    </source>
</evidence>
<evidence type="ECO:0000256" key="11">
    <source>
        <dbReference type="ARBA" id="ARBA00023136"/>
    </source>
</evidence>
<evidence type="ECO:0000256" key="3">
    <source>
        <dbReference type="ARBA" id="ARBA00004922"/>
    </source>
</evidence>
<comment type="pathway">
    <text evidence="3">Protein modification; protein glycosylation.</text>
</comment>
<evidence type="ECO:0000256" key="12">
    <source>
        <dbReference type="ARBA" id="ARBA00023180"/>
    </source>
</evidence>
<evidence type="ECO:0000256" key="15">
    <source>
        <dbReference type="SAM" id="MobiDB-lite"/>
    </source>
</evidence>
<keyword evidence="6" id="KW-0808">Transferase</keyword>
<dbReference type="InterPro" id="IPR002659">
    <property type="entry name" value="Glyco_trans_31"/>
</dbReference>
<comment type="cofactor">
    <cofactor evidence="1">
        <name>Mn(2+)</name>
        <dbReference type="ChEBI" id="CHEBI:29035"/>
    </cofactor>
</comment>
<accession>A0AAD8KFI3</accession>
<feature type="compositionally biased region" description="Basic and acidic residues" evidence="15">
    <location>
        <begin position="93"/>
        <end position="112"/>
    </location>
</feature>
<dbReference type="FunFam" id="2.60.120.200:FF:000071">
    <property type="entry name" value="Hydroxyproline O-galactosyltransferase GALT2"/>
    <property type="match status" value="1"/>
</dbReference>
<dbReference type="AlphaFoldDB" id="A0AAD8KFI3"/>
<dbReference type="InterPro" id="IPR001079">
    <property type="entry name" value="Galectin_CRD"/>
</dbReference>
<dbReference type="SMART" id="SM00908">
    <property type="entry name" value="Gal-bind_lectin"/>
    <property type="match status" value="1"/>
</dbReference>
<evidence type="ECO:0000256" key="16">
    <source>
        <dbReference type="SAM" id="Phobius"/>
    </source>
</evidence>
<dbReference type="PANTHER" id="PTHR11214:SF212">
    <property type="entry name" value="HYDROXYPROLINE O-GALACTOSYLTRANSFERASE GALT2"/>
    <property type="match status" value="1"/>
</dbReference>
<evidence type="ECO:0000256" key="4">
    <source>
        <dbReference type="ARBA" id="ARBA00008661"/>
    </source>
</evidence>
<proteinExistence type="inferred from homology"/>
<dbReference type="PANTHER" id="PTHR11214">
    <property type="entry name" value="BETA-1,3-N-ACETYLGLUCOSAMINYLTRANSFERASE"/>
    <property type="match status" value="1"/>
</dbReference>
<evidence type="ECO:0000256" key="13">
    <source>
        <dbReference type="ARBA" id="ARBA00023211"/>
    </source>
</evidence>
<keyword evidence="7 16" id="KW-0812">Transmembrane</keyword>
<dbReference type="SUPFAM" id="SSF49899">
    <property type="entry name" value="Concanavalin A-like lectins/glucanases"/>
    <property type="match status" value="1"/>
</dbReference>
<keyword evidence="9 16" id="KW-1133">Transmembrane helix</keyword>
<keyword evidence="8" id="KW-0735">Signal-anchor</keyword>
<dbReference type="Gene3D" id="3.90.550.50">
    <property type="match status" value="1"/>
</dbReference>
<evidence type="ECO:0000256" key="6">
    <source>
        <dbReference type="ARBA" id="ARBA00022679"/>
    </source>
</evidence>
<comment type="caution">
    <text evidence="18">The sequence shown here is derived from an EMBL/GenBank/DDBJ whole genome shotgun (WGS) entry which is preliminary data.</text>
</comment>
<comment type="similarity">
    <text evidence="4">Belongs to the glycosyltransferase 31 family.</text>
</comment>
<dbReference type="InterPro" id="IPR013320">
    <property type="entry name" value="ConA-like_dom_sf"/>
</dbReference>
<keyword evidence="5" id="KW-0328">Glycosyltransferase</keyword>
<evidence type="ECO:0000259" key="17">
    <source>
        <dbReference type="PROSITE" id="PS51304"/>
    </source>
</evidence>
<dbReference type="GO" id="GO:0030246">
    <property type="term" value="F:carbohydrate binding"/>
    <property type="evidence" value="ECO:0007669"/>
    <property type="project" value="InterPro"/>
</dbReference>
<keyword evidence="10" id="KW-0333">Golgi apparatus</keyword>
<feature type="region of interest" description="Disordered" evidence="15">
    <location>
        <begin position="93"/>
        <end position="119"/>
    </location>
</feature>
<gene>
    <name evidence="18" type="ORF">QVD17_21877</name>
</gene>
<evidence type="ECO:0000256" key="10">
    <source>
        <dbReference type="ARBA" id="ARBA00023034"/>
    </source>
</evidence>
<dbReference type="Pfam" id="PF00337">
    <property type="entry name" value="Gal-bind_lectin"/>
    <property type="match status" value="1"/>
</dbReference>
<evidence type="ECO:0000256" key="14">
    <source>
        <dbReference type="ARBA" id="ARBA00059439"/>
    </source>
</evidence>
<keyword evidence="12" id="KW-0325">Glycoprotein</keyword>
<dbReference type="EMBL" id="JAUHHV010000006">
    <property type="protein sequence ID" value="KAK1420351.1"/>
    <property type="molecule type" value="Genomic_DNA"/>
</dbReference>
<organism evidence="18 19">
    <name type="scientific">Tagetes erecta</name>
    <name type="common">African marigold</name>
    <dbReference type="NCBI Taxonomy" id="13708"/>
    <lineage>
        <taxon>Eukaryota</taxon>
        <taxon>Viridiplantae</taxon>
        <taxon>Streptophyta</taxon>
        <taxon>Embryophyta</taxon>
        <taxon>Tracheophyta</taxon>
        <taxon>Spermatophyta</taxon>
        <taxon>Magnoliopsida</taxon>
        <taxon>eudicotyledons</taxon>
        <taxon>Gunneridae</taxon>
        <taxon>Pentapetalae</taxon>
        <taxon>asterids</taxon>
        <taxon>campanulids</taxon>
        <taxon>Asterales</taxon>
        <taxon>Asteraceae</taxon>
        <taxon>Asteroideae</taxon>
        <taxon>Heliantheae alliance</taxon>
        <taxon>Tageteae</taxon>
        <taxon>Tagetes</taxon>
    </lineage>
</organism>
<evidence type="ECO:0000256" key="9">
    <source>
        <dbReference type="ARBA" id="ARBA00022989"/>
    </source>
</evidence>
<dbReference type="GO" id="GO:0010405">
    <property type="term" value="P:arabinogalactan protein metabolic process"/>
    <property type="evidence" value="ECO:0007669"/>
    <property type="project" value="UniProtKB-ARBA"/>
</dbReference>
<keyword evidence="11 16" id="KW-0472">Membrane</keyword>
<evidence type="ECO:0000313" key="18">
    <source>
        <dbReference type="EMBL" id="KAK1420351.1"/>
    </source>
</evidence>
<dbReference type="Proteomes" id="UP001229421">
    <property type="component" value="Unassembled WGS sequence"/>
</dbReference>
<reference evidence="18" key="1">
    <citation type="journal article" date="2023" name="bioRxiv">
        <title>Improved chromosome-level genome assembly for marigold (Tagetes erecta).</title>
        <authorList>
            <person name="Jiang F."/>
            <person name="Yuan L."/>
            <person name="Wang S."/>
            <person name="Wang H."/>
            <person name="Xu D."/>
            <person name="Wang A."/>
            <person name="Fan W."/>
        </authorList>
    </citation>
    <scope>NUCLEOTIDE SEQUENCE</scope>
    <source>
        <strain evidence="18">WSJ</strain>
        <tissue evidence="18">Leaf</tissue>
    </source>
</reference>
<evidence type="ECO:0000256" key="8">
    <source>
        <dbReference type="ARBA" id="ARBA00022968"/>
    </source>
</evidence>